<reference evidence="1" key="1">
    <citation type="journal article" date="2014" name="Front. Microbiol.">
        <title>High frequency of phylogenetically diverse reductive dehalogenase-homologous genes in deep subseafloor sedimentary metagenomes.</title>
        <authorList>
            <person name="Kawai M."/>
            <person name="Futagami T."/>
            <person name="Toyoda A."/>
            <person name="Takaki Y."/>
            <person name="Nishi S."/>
            <person name="Hori S."/>
            <person name="Arai W."/>
            <person name="Tsubouchi T."/>
            <person name="Morono Y."/>
            <person name="Uchiyama I."/>
            <person name="Ito T."/>
            <person name="Fujiyama A."/>
            <person name="Inagaki F."/>
            <person name="Takami H."/>
        </authorList>
    </citation>
    <scope>NUCLEOTIDE SEQUENCE</scope>
    <source>
        <strain evidence="1">Expedition CK06-06</strain>
    </source>
</reference>
<name>X1CCL0_9ZZZZ</name>
<gene>
    <name evidence="1" type="ORF">S01H4_62350</name>
</gene>
<dbReference type="EMBL" id="BART01037191">
    <property type="protein sequence ID" value="GAH05951.1"/>
    <property type="molecule type" value="Genomic_DNA"/>
</dbReference>
<organism evidence="1">
    <name type="scientific">marine sediment metagenome</name>
    <dbReference type="NCBI Taxonomy" id="412755"/>
    <lineage>
        <taxon>unclassified sequences</taxon>
        <taxon>metagenomes</taxon>
        <taxon>ecological metagenomes</taxon>
    </lineage>
</organism>
<feature type="non-terminal residue" evidence="1">
    <location>
        <position position="1"/>
    </location>
</feature>
<protein>
    <submittedName>
        <fullName evidence="1">Uncharacterized protein</fullName>
    </submittedName>
</protein>
<sequence length="29" mass="3135">REYKYAEKAVCFGYFNFAAGIAGEIGVGC</sequence>
<comment type="caution">
    <text evidence="1">The sequence shown here is derived from an EMBL/GenBank/DDBJ whole genome shotgun (WGS) entry which is preliminary data.</text>
</comment>
<dbReference type="AlphaFoldDB" id="X1CCL0"/>
<proteinExistence type="predicted"/>
<evidence type="ECO:0000313" key="1">
    <source>
        <dbReference type="EMBL" id="GAH05951.1"/>
    </source>
</evidence>
<accession>X1CCL0</accession>